<dbReference type="Proteomes" id="UP000092445">
    <property type="component" value="Unassembled WGS sequence"/>
</dbReference>
<reference evidence="2" key="1">
    <citation type="submission" date="2014-03" db="EMBL/GenBank/DDBJ databases">
        <authorList>
            <person name="Aksoy S."/>
            <person name="Warren W."/>
            <person name="Wilson R.K."/>
        </authorList>
    </citation>
    <scope>NUCLEOTIDE SEQUENCE [LARGE SCALE GENOMIC DNA]</scope>
    <source>
        <strain evidence="2">IAEA</strain>
    </source>
</reference>
<dbReference type="AlphaFoldDB" id="A0A1A9ZAG9"/>
<protein>
    <submittedName>
        <fullName evidence="1">Uncharacterized protein</fullName>
    </submittedName>
</protein>
<name>A0A1A9ZAG9_GLOPL</name>
<organism evidence="1 2">
    <name type="scientific">Glossina pallidipes</name>
    <name type="common">Tsetse fly</name>
    <dbReference type="NCBI Taxonomy" id="7398"/>
    <lineage>
        <taxon>Eukaryota</taxon>
        <taxon>Metazoa</taxon>
        <taxon>Ecdysozoa</taxon>
        <taxon>Arthropoda</taxon>
        <taxon>Hexapoda</taxon>
        <taxon>Insecta</taxon>
        <taxon>Pterygota</taxon>
        <taxon>Neoptera</taxon>
        <taxon>Endopterygota</taxon>
        <taxon>Diptera</taxon>
        <taxon>Brachycera</taxon>
        <taxon>Muscomorpha</taxon>
        <taxon>Hippoboscoidea</taxon>
        <taxon>Glossinidae</taxon>
        <taxon>Glossina</taxon>
    </lineage>
</organism>
<sequence length="161" mass="17660">MFKILCFQENDVPLAGNDYLQLAQVFHTMLIHNVPQLILRMKSPMRRNKSSGLADDQRVLMDDLKISLGSKEAKQSLLGEMGKAPLRKMQHFYLCSNFSVNYNCTKPAGGGTISTPPTAPISVSSPILSLRRIGGVLALKCTVLLLLDVSLLLSSSKVTEI</sequence>
<reference evidence="1" key="2">
    <citation type="submission" date="2020-05" db="UniProtKB">
        <authorList>
            <consortium name="EnsemblMetazoa"/>
        </authorList>
    </citation>
    <scope>IDENTIFICATION</scope>
    <source>
        <strain evidence="1">IAEA</strain>
    </source>
</reference>
<keyword evidence="2" id="KW-1185">Reference proteome</keyword>
<proteinExistence type="predicted"/>
<evidence type="ECO:0000313" key="2">
    <source>
        <dbReference type="Proteomes" id="UP000092445"/>
    </source>
</evidence>
<accession>A0A1A9ZAG9</accession>
<dbReference type="EnsemblMetazoa" id="GPAI008621-RA">
    <property type="protein sequence ID" value="GPAI008621-PA"/>
    <property type="gene ID" value="GPAI008621"/>
</dbReference>
<dbReference type="VEuPathDB" id="VectorBase:GPAI008621"/>
<evidence type="ECO:0000313" key="1">
    <source>
        <dbReference type="EnsemblMetazoa" id="GPAI008621-PA"/>
    </source>
</evidence>